<keyword evidence="3" id="KW-1185">Reference proteome</keyword>
<proteinExistence type="predicted"/>
<accession>A0A5E4PNC7</accession>
<gene>
    <name evidence="2" type="ORF">LSINAPIS_LOCUS550</name>
</gene>
<dbReference type="EMBL" id="FZQP02000025">
    <property type="protein sequence ID" value="VVC86799.1"/>
    <property type="molecule type" value="Genomic_DNA"/>
</dbReference>
<feature type="non-terminal residue" evidence="2">
    <location>
        <position position="1"/>
    </location>
</feature>
<evidence type="ECO:0000256" key="1">
    <source>
        <dbReference type="SAM" id="Phobius"/>
    </source>
</evidence>
<dbReference type="Gene3D" id="6.10.110.10">
    <property type="match status" value="1"/>
</dbReference>
<dbReference type="Proteomes" id="UP000324832">
    <property type="component" value="Unassembled WGS sequence"/>
</dbReference>
<keyword evidence="1" id="KW-0812">Transmembrane</keyword>
<feature type="transmembrane region" description="Helical" evidence="1">
    <location>
        <begin position="25"/>
        <end position="46"/>
    </location>
</feature>
<dbReference type="AlphaFoldDB" id="A0A5E4PNC7"/>
<name>A0A5E4PNC7_9NEOP</name>
<dbReference type="InterPro" id="IPR038213">
    <property type="entry name" value="IFI6/IFI27-like_sf"/>
</dbReference>
<reference evidence="2 3" key="1">
    <citation type="submission" date="2017-07" db="EMBL/GenBank/DDBJ databases">
        <authorList>
            <person name="Talla V."/>
            <person name="Backstrom N."/>
        </authorList>
    </citation>
    <scope>NUCLEOTIDE SEQUENCE [LARGE SCALE GENOMIC DNA]</scope>
</reference>
<protein>
    <submittedName>
        <fullName evidence="2">Uncharacterized protein</fullName>
    </submittedName>
</protein>
<keyword evidence="1" id="KW-1133">Transmembrane helix</keyword>
<organism evidence="2 3">
    <name type="scientific">Leptidea sinapis</name>
    <dbReference type="NCBI Taxonomy" id="189913"/>
    <lineage>
        <taxon>Eukaryota</taxon>
        <taxon>Metazoa</taxon>
        <taxon>Ecdysozoa</taxon>
        <taxon>Arthropoda</taxon>
        <taxon>Hexapoda</taxon>
        <taxon>Insecta</taxon>
        <taxon>Pterygota</taxon>
        <taxon>Neoptera</taxon>
        <taxon>Endopterygota</taxon>
        <taxon>Lepidoptera</taxon>
        <taxon>Glossata</taxon>
        <taxon>Ditrysia</taxon>
        <taxon>Papilionoidea</taxon>
        <taxon>Pieridae</taxon>
        <taxon>Dismorphiinae</taxon>
        <taxon>Leptidea</taxon>
    </lineage>
</organism>
<evidence type="ECO:0000313" key="2">
    <source>
        <dbReference type="EMBL" id="VVC86799.1"/>
    </source>
</evidence>
<keyword evidence="1" id="KW-0472">Membrane</keyword>
<evidence type="ECO:0000313" key="3">
    <source>
        <dbReference type="Proteomes" id="UP000324832"/>
    </source>
</evidence>
<sequence length="103" mass="10803">KIQQETSLAILSIQLMYKSCLQYDLKMGILSAVAVGVIGGIAIYGTGGLLTPVVAPMLGFSSTGVVAGSTAAAAMSYTGNVMFYDLLMLNAYTLQSLILFEIK</sequence>